<reference evidence="4 5" key="1">
    <citation type="submission" date="2019-03" db="EMBL/GenBank/DDBJ databases">
        <title>Genomic Encyclopedia of Type Strains, Phase IV (KMG-IV): sequencing the most valuable type-strain genomes for metagenomic binning, comparative biology and taxonomic classification.</title>
        <authorList>
            <person name="Goeker M."/>
        </authorList>
    </citation>
    <scope>NUCLEOTIDE SEQUENCE [LARGE SCALE GENOMIC DNA]</scope>
    <source>
        <strain evidence="4 5">DSM 203</strain>
    </source>
</reference>
<gene>
    <name evidence="4" type="ORF">EDC29_10426</name>
</gene>
<dbReference type="InterPro" id="IPR000825">
    <property type="entry name" value="SUF_FeS_clus_asmbl_SufBD_core"/>
</dbReference>
<dbReference type="Pfam" id="PF19295">
    <property type="entry name" value="SufBD_N"/>
    <property type="match status" value="1"/>
</dbReference>
<evidence type="ECO:0000313" key="4">
    <source>
        <dbReference type="EMBL" id="TCW36243.1"/>
    </source>
</evidence>
<dbReference type="InterPro" id="IPR037284">
    <property type="entry name" value="SUF_FeS_clus_asmbl_SufBD_sf"/>
</dbReference>
<dbReference type="InterPro" id="IPR055346">
    <property type="entry name" value="Fe-S_cluster_assembly_SufBD"/>
</dbReference>
<dbReference type="GO" id="GO:0016226">
    <property type="term" value="P:iron-sulfur cluster assembly"/>
    <property type="evidence" value="ECO:0007669"/>
    <property type="project" value="InterPro"/>
</dbReference>
<feature type="domain" description="SUF system FeS cluster assembly SufBD N-terminal" evidence="3">
    <location>
        <begin position="16"/>
        <end position="162"/>
    </location>
</feature>
<evidence type="ECO:0000256" key="1">
    <source>
        <dbReference type="ARBA" id="ARBA00043967"/>
    </source>
</evidence>
<protein>
    <submittedName>
        <fullName evidence="4">Iron-regulated ABC transporter permease protein SufD</fullName>
    </submittedName>
</protein>
<dbReference type="AlphaFoldDB" id="A0A4R4AB92"/>
<proteinExistence type="inferred from homology"/>
<name>A0A4R4AB92_MARGR</name>
<evidence type="ECO:0000259" key="2">
    <source>
        <dbReference type="Pfam" id="PF01458"/>
    </source>
</evidence>
<comment type="caution">
    <text evidence="4">The sequence shown here is derived from an EMBL/GenBank/DDBJ whole genome shotgun (WGS) entry which is preliminary data.</text>
</comment>
<organism evidence="4 5">
    <name type="scientific">Marichromatium gracile</name>
    <name type="common">Chromatium gracile</name>
    <dbReference type="NCBI Taxonomy" id="1048"/>
    <lineage>
        <taxon>Bacteria</taxon>
        <taxon>Pseudomonadati</taxon>
        <taxon>Pseudomonadota</taxon>
        <taxon>Gammaproteobacteria</taxon>
        <taxon>Chromatiales</taxon>
        <taxon>Chromatiaceae</taxon>
        <taxon>Marichromatium</taxon>
    </lineage>
</organism>
<feature type="domain" description="SUF system FeS cluster assembly SufBD core" evidence="2">
    <location>
        <begin position="168"/>
        <end position="400"/>
    </location>
</feature>
<evidence type="ECO:0000313" key="5">
    <source>
        <dbReference type="Proteomes" id="UP000295247"/>
    </source>
</evidence>
<dbReference type="NCBIfam" id="TIGR01981">
    <property type="entry name" value="sufD"/>
    <property type="match status" value="1"/>
</dbReference>
<dbReference type="EMBL" id="SMDC01000004">
    <property type="protein sequence ID" value="TCW36243.1"/>
    <property type="molecule type" value="Genomic_DNA"/>
</dbReference>
<evidence type="ECO:0000259" key="3">
    <source>
        <dbReference type="Pfam" id="PF19295"/>
    </source>
</evidence>
<dbReference type="InterPro" id="IPR045595">
    <property type="entry name" value="SufBD_N"/>
</dbReference>
<accession>A0A4R4AB92</accession>
<dbReference type="SUPFAM" id="SSF101960">
    <property type="entry name" value="Stabilizer of iron transporter SufD"/>
    <property type="match status" value="1"/>
</dbReference>
<dbReference type="Pfam" id="PF01458">
    <property type="entry name" value="SUFBD_core"/>
    <property type="match status" value="1"/>
</dbReference>
<dbReference type="Proteomes" id="UP000295247">
    <property type="component" value="Unassembled WGS sequence"/>
</dbReference>
<dbReference type="PANTHER" id="PTHR43575:SF1">
    <property type="entry name" value="PROTEIN ABCI7, CHLOROPLASTIC"/>
    <property type="match status" value="1"/>
</dbReference>
<sequence>MSGELATWLGAATPNGSPAWLEAWRTSARERATALGVPGSKQEAWRYTNPRRLFEQAFDEGAAVLAAEALAPLLVEGLEADRVVLVNGRYAPEHGRLGALPEGVRIDSLARLLAEDPEAVRPHLGALADDPAALFPALNAAGGADGLVVLLAPGARLERPLELLHVTTGERPTLAQPRHLIVLGEGAEARLVERYVGAEPSIAHATNAVLEIDLAAEARLDHERIQHDSAESFHLSTLYLHQQARSRYQGLNIGLGGRWARTDINTRFAGPGAECVLHGLYLSGDGQLIDYHLDVDHAVPDCTSVELFKGILYGQGRAVFDGRVFVAQDAQRTDAAMSNRNLMLSERAEIDTKPQLEINADDVKCSHGTTVGQIDPQMLFYLRARGIPEASARRMLCLGFAEEIIGRLGDEALRAEIAALVGDRLEAAPLD</sequence>
<dbReference type="InterPro" id="IPR011542">
    <property type="entry name" value="SUF_FeS_clus_asmbl_SufD"/>
</dbReference>
<dbReference type="PANTHER" id="PTHR43575">
    <property type="entry name" value="PROTEIN ABCI7, CHLOROPLASTIC"/>
    <property type="match status" value="1"/>
</dbReference>
<comment type="similarity">
    <text evidence="1">Belongs to the iron-sulfur cluster assembly SufBD family.</text>
</comment>
<dbReference type="RefSeq" id="WP_132229244.1">
    <property type="nucleotide sequence ID" value="NZ_NRRH01000019.1"/>
</dbReference>